<feature type="compositionally biased region" description="Gly residues" evidence="1">
    <location>
        <begin position="75"/>
        <end position="90"/>
    </location>
</feature>
<comment type="caution">
    <text evidence="2">The sequence shown here is derived from an EMBL/GenBank/DDBJ whole genome shotgun (WGS) entry which is preliminary data.</text>
</comment>
<name>A0A2I0J6W5_PUNGR</name>
<dbReference type="InterPro" id="IPR036397">
    <property type="entry name" value="RNaseH_sf"/>
</dbReference>
<keyword evidence="3" id="KW-1185">Reference proteome</keyword>
<feature type="compositionally biased region" description="Basic and acidic residues" evidence="1">
    <location>
        <begin position="269"/>
        <end position="278"/>
    </location>
</feature>
<feature type="region of interest" description="Disordered" evidence="1">
    <location>
        <begin position="69"/>
        <end position="118"/>
    </location>
</feature>
<evidence type="ECO:0008006" key="4">
    <source>
        <dbReference type="Google" id="ProtNLM"/>
    </source>
</evidence>
<dbReference type="Gene3D" id="3.30.420.10">
    <property type="entry name" value="Ribonuclease H-like superfamily/Ribonuclease H"/>
    <property type="match status" value="1"/>
</dbReference>
<dbReference type="PANTHER" id="PTHR48475:SF1">
    <property type="entry name" value="RNASE H TYPE-1 DOMAIN-CONTAINING PROTEIN"/>
    <property type="match status" value="1"/>
</dbReference>
<protein>
    <recommendedName>
        <fullName evidence="4">Integrase catalytic domain-containing protein</fullName>
    </recommendedName>
</protein>
<evidence type="ECO:0000256" key="1">
    <source>
        <dbReference type="SAM" id="MobiDB-lite"/>
    </source>
</evidence>
<gene>
    <name evidence="2" type="ORF">CRG98_027821</name>
</gene>
<dbReference type="InterPro" id="IPR012337">
    <property type="entry name" value="RNaseH-like_sf"/>
</dbReference>
<sequence>METISIDEHTSLLMGHEERRSYAATREQSQQLALAPLSGILGPTPGEVHYTNSRGMSDDCGYGYSVKAKNKGKGRGNGGNGSSYGGYGHGHGSDNTRNSDYGSTREPGRQGRPLSMPNPNFAGQYRGEQGRTGWNGPGYNAHPTRDTRAIRPSLFSQPGAFNLLGSPQLSPIHISLGPASASSPIAASILCQNCNRPSHTTSFCQFSYFSGFQAHIAEASSQGLHDLDWHMDSGATHHVTSNLANLNTHDETPNSDHIFVGDAPYDSPSDNRRPDLRHPLGSVARRLMTPPVNIGSRRPRAIRNGNQEPPRSPKSPCQSGRPVRTVGIDELPSQALSLSVGPVQTQLGARPDLCRFELPFPPRNYYFLHRVRIGAVLLDGRYYPIATNVDFPCTNNVAEYEACIIGLQAAIDFKTKDTKLVPYHEYLEELAENFEKSRSHTRRTTKNQFANALTTLASMGIDVIGPINPKASNGHLFILLAIDFFTKWIEAITLASITAKAVARFLKCNIIA</sequence>
<dbReference type="EMBL" id="PGOL01001992">
    <property type="protein sequence ID" value="PKI51773.1"/>
    <property type="molecule type" value="Genomic_DNA"/>
</dbReference>
<evidence type="ECO:0000313" key="3">
    <source>
        <dbReference type="Proteomes" id="UP000233551"/>
    </source>
</evidence>
<dbReference type="PANTHER" id="PTHR48475">
    <property type="entry name" value="RIBONUCLEASE H"/>
    <property type="match status" value="1"/>
</dbReference>
<dbReference type="AlphaFoldDB" id="A0A2I0J6W5"/>
<dbReference type="SUPFAM" id="SSF53098">
    <property type="entry name" value="Ribonuclease H-like"/>
    <property type="match status" value="2"/>
</dbReference>
<evidence type="ECO:0000313" key="2">
    <source>
        <dbReference type="EMBL" id="PKI51773.1"/>
    </source>
</evidence>
<dbReference type="Proteomes" id="UP000233551">
    <property type="component" value="Unassembled WGS sequence"/>
</dbReference>
<proteinExistence type="predicted"/>
<feature type="region of interest" description="Disordered" evidence="1">
    <location>
        <begin position="245"/>
        <end position="324"/>
    </location>
</feature>
<reference evidence="2 3" key="1">
    <citation type="submission" date="2017-11" db="EMBL/GenBank/DDBJ databases">
        <title>De-novo sequencing of pomegranate (Punica granatum L.) genome.</title>
        <authorList>
            <person name="Akparov Z."/>
            <person name="Amiraslanov A."/>
            <person name="Hajiyeva S."/>
            <person name="Abbasov M."/>
            <person name="Kaur K."/>
            <person name="Hamwieh A."/>
            <person name="Solovyev V."/>
            <person name="Salamov A."/>
            <person name="Braich B."/>
            <person name="Kosarev P."/>
            <person name="Mahmoud A."/>
            <person name="Hajiyev E."/>
            <person name="Babayeva S."/>
            <person name="Izzatullayeva V."/>
            <person name="Mammadov A."/>
            <person name="Mammadov A."/>
            <person name="Sharifova S."/>
            <person name="Ojaghi J."/>
            <person name="Eynullazada K."/>
            <person name="Bayramov B."/>
            <person name="Abdulazimova A."/>
            <person name="Shahmuradov I."/>
        </authorList>
    </citation>
    <scope>NUCLEOTIDE SEQUENCE [LARGE SCALE GENOMIC DNA]</scope>
    <source>
        <strain evidence="3">cv. AG2017</strain>
        <tissue evidence="2">Leaf</tissue>
    </source>
</reference>
<accession>A0A2I0J6W5</accession>
<organism evidence="2 3">
    <name type="scientific">Punica granatum</name>
    <name type="common">Pomegranate</name>
    <dbReference type="NCBI Taxonomy" id="22663"/>
    <lineage>
        <taxon>Eukaryota</taxon>
        <taxon>Viridiplantae</taxon>
        <taxon>Streptophyta</taxon>
        <taxon>Embryophyta</taxon>
        <taxon>Tracheophyta</taxon>
        <taxon>Spermatophyta</taxon>
        <taxon>Magnoliopsida</taxon>
        <taxon>eudicotyledons</taxon>
        <taxon>Gunneridae</taxon>
        <taxon>Pentapetalae</taxon>
        <taxon>rosids</taxon>
        <taxon>malvids</taxon>
        <taxon>Myrtales</taxon>
        <taxon>Lythraceae</taxon>
        <taxon>Punica</taxon>
    </lineage>
</organism>
<feature type="region of interest" description="Disordered" evidence="1">
    <location>
        <begin position="37"/>
        <end position="56"/>
    </location>
</feature>
<dbReference type="GO" id="GO:0003676">
    <property type="term" value="F:nucleic acid binding"/>
    <property type="evidence" value="ECO:0007669"/>
    <property type="project" value="InterPro"/>
</dbReference>